<reference evidence="6 7" key="1">
    <citation type="submission" date="2016-10" db="EMBL/GenBank/DDBJ databases">
        <authorList>
            <person name="de Groot N.N."/>
        </authorList>
    </citation>
    <scope>NUCLEOTIDE SEQUENCE [LARGE SCALE GENOMIC DNA]</scope>
    <source>
        <strain evidence="6 7">CGMCC 1.6848</strain>
    </source>
</reference>
<dbReference type="Proteomes" id="UP000199040">
    <property type="component" value="Unassembled WGS sequence"/>
</dbReference>
<evidence type="ECO:0000256" key="5">
    <source>
        <dbReference type="SAM" id="Phobius"/>
    </source>
</evidence>
<feature type="transmembrane region" description="Helical" evidence="5">
    <location>
        <begin position="6"/>
        <end position="28"/>
    </location>
</feature>
<evidence type="ECO:0000313" key="7">
    <source>
        <dbReference type="Proteomes" id="UP000199040"/>
    </source>
</evidence>
<evidence type="ECO:0000313" key="6">
    <source>
        <dbReference type="EMBL" id="SFI06687.1"/>
    </source>
</evidence>
<keyword evidence="1" id="KW-1003">Cell membrane</keyword>
<keyword evidence="4 5" id="KW-0472">Membrane</keyword>
<dbReference type="InterPro" id="IPR012451">
    <property type="entry name" value="DUF1656"/>
</dbReference>
<dbReference type="STRING" id="442341.SAMN04487959_11635"/>
<gene>
    <name evidence="6" type="ORF">SAMN04487959_11635</name>
</gene>
<evidence type="ECO:0000256" key="1">
    <source>
        <dbReference type="ARBA" id="ARBA00022475"/>
    </source>
</evidence>
<evidence type="ECO:0000256" key="3">
    <source>
        <dbReference type="ARBA" id="ARBA00022989"/>
    </source>
</evidence>
<proteinExistence type="predicted"/>
<feature type="transmembrane region" description="Helical" evidence="5">
    <location>
        <begin position="48"/>
        <end position="70"/>
    </location>
</feature>
<name>A0A1I3F642_9GAMM</name>
<evidence type="ECO:0000256" key="4">
    <source>
        <dbReference type="ARBA" id="ARBA00023136"/>
    </source>
</evidence>
<evidence type="ECO:0008006" key="8">
    <source>
        <dbReference type="Google" id="ProtNLM"/>
    </source>
</evidence>
<accession>A0A1I3F642</accession>
<keyword evidence="7" id="KW-1185">Reference proteome</keyword>
<dbReference type="EMBL" id="FOPY01000016">
    <property type="protein sequence ID" value="SFI06687.1"/>
    <property type="molecule type" value="Genomic_DNA"/>
</dbReference>
<dbReference type="AlphaFoldDB" id="A0A1I3F642"/>
<keyword evidence="2 5" id="KW-0812">Transmembrane</keyword>
<organism evidence="6 7">
    <name type="scientific">Modicisalibacter xianhensis</name>
    <dbReference type="NCBI Taxonomy" id="442341"/>
    <lineage>
        <taxon>Bacteria</taxon>
        <taxon>Pseudomonadati</taxon>
        <taxon>Pseudomonadota</taxon>
        <taxon>Gammaproteobacteria</taxon>
        <taxon>Oceanospirillales</taxon>
        <taxon>Halomonadaceae</taxon>
        <taxon>Modicisalibacter</taxon>
    </lineage>
</organism>
<keyword evidence="3 5" id="KW-1133">Transmembrane helix</keyword>
<sequence length="71" mass="8018">MGLREIAIGGIYVSPLLLYAALGFLLALSLRTLLYRLIRHDAPWFEAWFDASLFIIAMAGCAFLFSLSIWH</sequence>
<dbReference type="RefSeq" id="WP_092849358.1">
    <property type="nucleotide sequence ID" value="NZ_FOPY01000016.1"/>
</dbReference>
<dbReference type="Pfam" id="PF07869">
    <property type="entry name" value="DUF1656"/>
    <property type="match status" value="1"/>
</dbReference>
<evidence type="ECO:0000256" key="2">
    <source>
        <dbReference type="ARBA" id="ARBA00022692"/>
    </source>
</evidence>
<protein>
    <recommendedName>
        <fullName evidence="8">DUF1656 domain-containing protein</fullName>
    </recommendedName>
</protein>